<evidence type="ECO:0000256" key="4">
    <source>
        <dbReference type="ARBA" id="ARBA00022679"/>
    </source>
</evidence>
<evidence type="ECO:0000256" key="9">
    <source>
        <dbReference type="HAMAP-Rule" id="MF_00061"/>
    </source>
</evidence>
<gene>
    <name evidence="9" type="primary">ispE</name>
    <name evidence="12" type="ORF">E1269_28485</name>
</gene>
<evidence type="ECO:0000313" key="13">
    <source>
        <dbReference type="Proteomes" id="UP000294739"/>
    </source>
</evidence>
<dbReference type="OrthoDB" id="3173073at2"/>
<dbReference type="InterPro" id="IPR014721">
    <property type="entry name" value="Ribsml_uS5_D2-typ_fold_subgr"/>
</dbReference>
<dbReference type="Pfam" id="PF08544">
    <property type="entry name" value="GHMP_kinases_C"/>
    <property type="match status" value="1"/>
</dbReference>
<evidence type="ECO:0000313" key="12">
    <source>
        <dbReference type="EMBL" id="TDD98883.1"/>
    </source>
</evidence>
<evidence type="ECO:0000256" key="1">
    <source>
        <dbReference type="ARBA" id="ARBA00009684"/>
    </source>
</evidence>
<keyword evidence="6 9" id="KW-0418">Kinase</keyword>
<sequence length="301" mass="30245">MVLQVIARVPAKINLLLAVGPVRPDGFHELATVFHAVSLYDEVTGSSDDGVSVTLGGPYGTRAPDGDENLAVLAARALARRARPARPPGVRLGIHKEIPVASGLAGGSADAAGALLVCNQLWGLRLSDARLAIVAASLGSDVPFSLTGGTAVGTGRGERLRPVPVGGPLHWVLAFADGELSTPQVYRRLDELRAERSAPVPPPAVPDDVLAALAAVDAPALAGLLHNDLQEAALALRPSLSDTLRAGDELGALAGLVSGSGPTCAFLARDDAHAAALASGLAESGTCAGAVAVVGPAPLGT</sequence>
<dbReference type="SUPFAM" id="SSF54211">
    <property type="entry name" value="Ribosomal protein S5 domain 2-like"/>
    <property type="match status" value="1"/>
</dbReference>
<dbReference type="InParanoid" id="A0A4R5CKI7"/>
<evidence type="ECO:0000256" key="3">
    <source>
        <dbReference type="ARBA" id="ARBA00017473"/>
    </source>
</evidence>
<keyword evidence="13" id="KW-1185">Reference proteome</keyword>
<keyword evidence="5 9" id="KW-0547">Nucleotide-binding</keyword>
<feature type="binding site" evidence="9">
    <location>
        <begin position="99"/>
        <end position="109"/>
    </location>
    <ligand>
        <name>ATP</name>
        <dbReference type="ChEBI" id="CHEBI:30616"/>
    </ligand>
</feature>
<evidence type="ECO:0000256" key="2">
    <source>
        <dbReference type="ARBA" id="ARBA00012052"/>
    </source>
</evidence>
<dbReference type="Pfam" id="PF00288">
    <property type="entry name" value="GHMP_kinases_N"/>
    <property type="match status" value="1"/>
</dbReference>
<dbReference type="NCBIfam" id="TIGR00154">
    <property type="entry name" value="ispE"/>
    <property type="match status" value="1"/>
</dbReference>
<dbReference type="Proteomes" id="UP000294739">
    <property type="component" value="Unassembled WGS sequence"/>
</dbReference>
<dbReference type="Gene3D" id="3.30.230.10">
    <property type="match status" value="1"/>
</dbReference>
<keyword evidence="9" id="KW-0414">Isoprene biosynthesis</keyword>
<keyword evidence="7 9" id="KW-0067">ATP-binding</keyword>
<comment type="similarity">
    <text evidence="1 9">Belongs to the GHMP kinase family. IspE subfamily.</text>
</comment>
<dbReference type="InterPro" id="IPR006204">
    <property type="entry name" value="GHMP_kinase_N_dom"/>
</dbReference>
<dbReference type="InterPro" id="IPR004424">
    <property type="entry name" value="IspE"/>
</dbReference>
<comment type="pathway">
    <text evidence="9">Isoprenoid biosynthesis; isopentenyl diphosphate biosynthesis via DXP pathway; isopentenyl diphosphate from 1-deoxy-D-xylulose 5-phosphate: step 3/6.</text>
</comment>
<feature type="active site" evidence="9">
    <location>
        <position position="141"/>
    </location>
</feature>
<dbReference type="Gene3D" id="3.30.70.890">
    <property type="entry name" value="GHMP kinase, C-terminal domain"/>
    <property type="match status" value="1"/>
</dbReference>
<evidence type="ECO:0000256" key="8">
    <source>
        <dbReference type="ARBA" id="ARBA00032554"/>
    </source>
</evidence>
<evidence type="ECO:0000259" key="11">
    <source>
        <dbReference type="Pfam" id="PF08544"/>
    </source>
</evidence>
<comment type="function">
    <text evidence="9">Catalyzes the phosphorylation of the position 2 hydroxy group of 4-diphosphocytidyl-2C-methyl-D-erythritol.</text>
</comment>
<dbReference type="EC" id="2.7.1.148" evidence="2 9"/>
<dbReference type="PIRSF" id="PIRSF010376">
    <property type="entry name" value="IspE"/>
    <property type="match status" value="1"/>
</dbReference>
<keyword evidence="4 9" id="KW-0808">Transferase</keyword>
<dbReference type="HAMAP" id="MF_00061">
    <property type="entry name" value="IspE"/>
    <property type="match status" value="1"/>
</dbReference>
<evidence type="ECO:0000259" key="10">
    <source>
        <dbReference type="Pfam" id="PF00288"/>
    </source>
</evidence>
<dbReference type="GO" id="GO:0050515">
    <property type="term" value="F:4-(cytidine 5'-diphospho)-2-C-methyl-D-erythritol kinase activity"/>
    <property type="evidence" value="ECO:0007669"/>
    <property type="project" value="UniProtKB-UniRule"/>
</dbReference>
<dbReference type="GO" id="GO:0005524">
    <property type="term" value="F:ATP binding"/>
    <property type="evidence" value="ECO:0007669"/>
    <property type="project" value="UniProtKB-UniRule"/>
</dbReference>
<dbReference type="PANTHER" id="PTHR43527:SF2">
    <property type="entry name" value="4-DIPHOSPHOCYTIDYL-2-C-METHYL-D-ERYTHRITOL KINASE, CHLOROPLASTIC"/>
    <property type="match status" value="1"/>
</dbReference>
<feature type="domain" description="GHMP kinase C-terminal" evidence="11">
    <location>
        <begin position="212"/>
        <end position="284"/>
    </location>
</feature>
<accession>A0A4R5CKI7</accession>
<dbReference type="GO" id="GO:0019288">
    <property type="term" value="P:isopentenyl diphosphate biosynthetic process, methylerythritol 4-phosphate pathway"/>
    <property type="evidence" value="ECO:0007669"/>
    <property type="project" value="UniProtKB-UniRule"/>
</dbReference>
<dbReference type="GO" id="GO:0016114">
    <property type="term" value="P:terpenoid biosynthetic process"/>
    <property type="evidence" value="ECO:0007669"/>
    <property type="project" value="UniProtKB-UniRule"/>
</dbReference>
<evidence type="ECO:0000256" key="5">
    <source>
        <dbReference type="ARBA" id="ARBA00022741"/>
    </source>
</evidence>
<dbReference type="InterPro" id="IPR013750">
    <property type="entry name" value="GHMP_kinase_C_dom"/>
</dbReference>
<dbReference type="InterPro" id="IPR036554">
    <property type="entry name" value="GHMP_kinase_C_sf"/>
</dbReference>
<dbReference type="FunCoup" id="A0A4R5CKI7">
    <property type="interactions" value="171"/>
</dbReference>
<dbReference type="UniPathway" id="UPA00056">
    <property type="reaction ID" value="UER00094"/>
</dbReference>
<protein>
    <recommendedName>
        <fullName evidence="3 9">4-diphosphocytidyl-2-C-methyl-D-erythritol kinase</fullName>
        <shortName evidence="9">CMK</shortName>
        <ecNumber evidence="2 9">2.7.1.148</ecNumber>
    </recommendedName>
    <alternativeName>
        <fullName evidence="8 9">4-(cytidine-5'-diphospho)-2-C-methyl-D-erythritol kinase</fullName>
    </alternativeName>
</protein>
<dbReference type="SUPFAM" id="SSF55060">
    <property type="entry name" value="GHMP Kinase, C-terminal domain"/>
    <property type="match status" value="1"/>
</dbReference>
<comment type="caution">
    <text evidence="12">The sequence shown here is derived from an EMBL/GenBank/DDBJ whole genome shotgun (WGS) entry which is preliminary data.</text>
</comment>
<reference evidence="12 13" key="1">
    <citation type="submission" date="2019-03" db="EMBL/GenBank/DDBJ databases">
        <title>Draft genome sequences of novel Actinobacteria.</title>
        <authorList>
            <person name="Sahin N."/>
            <person name="Ay H."/>
            <person name="Saygin H."/>
        </authorList>
    </citation>
    <scope>NUCLEOTIDE SEQUENCE [LARGE SCALE GENOMIC DNA]</scope>
    <source>
        <strain evidence="12 13">5K138</strain>
    </source>
</reference>
<feature type="active site" evidence="9">
    <location>
        <position position="12"/>
    </location>
</feature>
<dbReference type="EMBL" id="SMKZ01000065">
    <property type="protein sequence ID" value="TDD98883.1"/>
    <property type="molecule type" value="Genomic_DNA"/>
</dbReference>
<dbReference type="NCBIfam" id="NF002870">
    <property type="entry name" value="PRK03188.1"/>
    <property type="match status" value="1"/>
</dbReference>
<evidence type="ECO:0000256" key="7">
    <source>
        <dbReference type="ARBA" id="ARBA00022840"/>
    </source>
</evidence>
<comment type="catalytic activity">
    <reaction evidence="9">
        <text>4-CDP-2-C-methyl-D-erythritol + ATP = 4-CDP-2-C-methyl-D-erythritol 2-phosphate + ADP + H(+)</text>
        <dbReference type="Rhea" id="RHEA:18437"/>
        <dbReference type="ChEBI" id="CHEBI:15378"/>
        <dbReference type="ChEBI" id="CHEBI:30616"/>
        <dbReference type="ChEBI" id="CHEBI:57823"/>
        <dbReference type="ChEBI" id="CHEBI:57919"/>
        <dbReference type="ChEBI" id="CHEBI:456216"/>
        <dbReference type="EC" id="2.7.1.148"/>
    </reaction>
</comment>
<proteinExistence type="inferred from homology"/>
<organism evidence="12 13">
    <name type="scientific">Jiangella asiatica</name>
    <dbReference type="NCBI Taxonomy" id="2530372"/>
    <lineage>
        <taxon>Bacteria</taxon>
        <taxon>Bacillati</taxon>
        <taxon>Actinomycetota</taxon>
        <taxon>Actinomycetes</taxon>
        <taxon>Jiangellales</taxon>
        <taxon>Jiangellaceae</taxon>
        <taxon>Jiangella</taxon>
    </lineage>
</organism>
<feature type="domain" description="GHMP kinase N-terminal" evidence="10">
    <location>
        <begin position="69"/>
        <end position="149"/>
    </location>
</feature>
<dbReference type="PANTHER" id="PTHR43527">
    <property type="entry name" value="4-DIPHOSPHOCYTIDYL-2-C-METHYL-D-ERYTHRITOL KINASE, CHLOROPLASTIC"/>
    <property type="match status" value="1"/>
</dbReference>
<name>A0A4R5CKI7_9ACTN</name>
<evidence type="ECO:0000256" key="6">
    <source>
        <dbReference type="ARBA" id="ARBA00022777"/>
    </source>
</evidence>
<dbReference type="InterPro" id="IPR020568">
    <property type="entry name" value="Ribosomal_Su5_D2-typ_SF"/>
</dbReference>
<dbReference type="AlphaFoldDB" id="A0A4R5CKI7"/>